<proteinExistence type="predicted"/>
<dbReference type="EMBL" id="JAGFNK010000009">
    <property type="protein sequence ID" value="KAI9512399.1"/>
    <property type="molecule type" value="Genomic_DNA"/>
</dbReference>
<sequence length="830" mass="92370">MCFTALYTPPLPLSVRSVRYLPLPLSMDDIAHESIPLHSLPRKRKADSEDSCDSTDIVCPQPSPPIHDLTPNPSKLPAPLSVQTNPASFRWPPEDAHSTSNSPLSPSSSAPSSSSSPTSLKADSPSRTKRPRIEDASPPPSPKSRKKFEPKRVRDVVPALESLKGDWRWITYPSGETRLAAFWPPELNKDAPTLSELYPMSPSSPACNPPSSSRIVIPIDPCSPHIPVRNPPINKDTLKELDLEAILRNPQLRHDFLFDSGLQFRAAASRRKREQADTYWRAVLTEVETGCTCVTFDTHGKPSGCVCVCRRLPTPPADPIIACLPLRRRLTLRMPSRIRPLLHELLLVLLSIIIPHTALVSTSPQSGRISVQQRRKQQQEQAQALRAVLDVDLIEQEMRHGLFDPSGAFEVIGQILKSHCAPMRDPAVDAMVQLAATCAPGGGGGKAGAVRAIRECFELLELMKLDIANHQMQTCRPLIIHTSPGFELRTFKERPNCGEAPLKITEQWLTSAHRRLADSEYKLTLPDRPLSFKTLGKRSRVILSVIEGLVDLIFNPPSPVPLTSPIVTTTSPFHQLIPNIVTQLPDYPETLFLDHSRLIQLTKDAADVTSVYLLLMLHRQLLVSSYQDPTVPRREINPEDVDMQTMKKEILELAPRNIGRCFLPIRSSSEPQSSQAETRELEKWKSGMRSVVLQIASRASEARRRSPSAVASSSCNPCLRAPEPHLLRVAESWSENNFKLESPLSALMRDRLREAVLEIVVQTVFVRGSISPLAPPASGFIQPATRKLATGMEPLALEIRQLGERLSKLAVLHLNVYQTMYEQDDFSTEW</sequence>
<accession>A0ACC0UMU4</accession>
<dbReference type="Proteomes" id="UP001207468">
    <property type="component" value="Unassembled WGS sequence"/>
</dbReference>
<keyword evidence="2" id="KW-1185">Reference proteome</keyword>
<organism evidence="1 2">
    <name type="scientific">Russula earlei</name>
    <dbReference type="NCBI Taxonomy" id="71964"/>
    <lineage>
        <taxon>Eukaryota</taxon>
        <taxon>Fungi</taxon>
        <taxon>Dikarya</taxon>
        <taxon>Basidiomycota</taxon>
        <taxon>Agaricomycotina</taxon>
        <taxon>Agaricomycetes</taxon>
        <taxon>Russulales</taxon>
        <taxon>Russulaceae</taxon>
        <taxon>Russula</taxon>
    </lineage>
</organism>
<evidence type="ECO:0000313" key="2">
    <source>
        <dbReference type="Proteomes" id="UP001207468"/>
    </source>
</evidence>
<evidence type="ECO:0000313" key="1">
    <source>
        <dbReference type="EMBL" id="KAI9512399.1"/>
    </source>
</evidence>
<reference evidence="1" key="1">
    <citation type="submission" date="2021-03" db="EMBL/GenBank/DDBJ databases">
        <title>Evolutionary priming and transition to the ectomycorrhizal habit in an iconic lineage of mushroom-forming fungi: is preadaptation a requirement?</title>
        <authorList>
            <consortium name="DOE Joint Genome Institute"/>
            <person name="Looney B.P."/>
            <person name="Miyauchi S."/>
            <person name="Morin E."/>
            <person name="Drula E."/>
            <person name="Courty P.E."/>
            <person name="Chicoki N."/>
            <person name="Fauchery L."/>
            <person name="Kohler A."/>
            <person name="Kuo A."/>
            <person name="LaButti K."/>
            <person name="Pangilinan J."/>
            <person name="Lipzen A."/>
            <person name="Riley R."/>
            <person name="Andreopoulos W."/>
            <person name="He G."/>
            <person name="Johnson J."/>
            <person name="Barry K.W."/>
            <person name="Grigoriev I.V."/>
            <person name="Nagy L."/>
            <person name="Hibbett D."/>
            <person name="Henrissat B."/>
            <person name="Matheny P.B."/>
            <person name="Labbe J."/>
            <person name="Martin A.F."/>
        </authorList>
    </citation>
    <scope>NUCLEOTIDE SEQUENCE</scope>
    <source>
        <strain evidence="1">BPL698</strain>
    </source>
</reference>
<comment type="caution">
    <text evidence="1">The sequence shown here is derived from an EMBL/GenBank/DDBJ whole genome shotgun (WGS) entry which is preliminary data.</text>
</comment>
<gene>
    <name evidence="1" type="ORF">F5148DRAFT_1163011</name>
</gene>
<name>A0ACC0UMU4_9AGAM</name>
<protein>
    <submittedName>
        <fullName evidence="1">Tcp11-domain-containing protein</fullName>
    </submittedName>
</protein>